<dbReference type="SMART" id="SM00093">
    <property type="entry name" value="SERPIN"/>
    <property type="match status" value="1"/>
</dbReference>
<feature type="domain" description="Serpin" evidence="4">
    <location>
        <begin position="369"/>
        <end position="708"/>
    </location>
</feature>
<organism evidence="5 6">
    <name type="scientific">Heterodera schachtii</name>
    <name type="common">Sugarbeet cyst nematode worm</name>
    <name type="synonym">Tylenchus schachtii</name>
    <dbReference type="NCBI Taxonomy" id="97005"/>
    <lineage>
        <taxon>Eukaryota</taxon>
        <taxon>Metazoa</taxon>
        <taxon>Ecdysozoa</taxon>
        <taxon>Nematoda</taxon>
        <taxon>Chromadorea</taxon>
        <taxon>Rhabditida</taxon>
        <taxon>Tylenchina</taxon>
        <taxon>Tylenchomorpha</taxon>
        <taxon>Tylenchoidea</taxon>
        <taxon>Heteroderidae</taxon>
        <taxon>Heteroderinae</taxon>
        <taxon>Heterodera</taxon>
    </lineage>
</organism>
<accession>A0ABD2IIG0</accession>
<evidence type="ECO:0000313" key="6">
    <source>
        <dbReference type="Proteomes" id="UP001620645"/>
    </source>
</evidence>
<dbReference type="InterPro" id="IPR042185">
    <property type="entry name" value="Serpin_sf_2"/>
</dbReference>
<sequence>MANLLAVILFTIIQFELGDSNDQITANKNAINAEELCRPIDGTPFHEQCLQSSVVKQNGFIPRHLRPPWLNSSLFEDNELSVENAKNDGCYGCYKGTKASNGMAPGEEYCACTYNGQMPNEKFGVVFGTVSPKRSICLKDLQEMAFMPTCGNKYFDHIKHCAMVHFYDNDPEKEPRKQEGRERILGLLDGCIMGATKYCRNVNVKVEHQEMEYTGGFAYNCKGKMKKLIQIKEWPGDDGNDGGGIPFTFPVEFRNRPCWNLVGSQRPDSFFGITITLSGNCGNKSFQLPGALMGPNGRVQEMRGLQLDLQTGEAVQWLDPAGGYAYAKQTTLNWQPTALHQIKPNGMPDGALMYPDFVLKPVGRSEFLLDLFKQILLQQKTYDWPRDHTVVAPQLATVGLAIAYIGARGNTKVQIGKVLLDEGLSERLLHENNRKFLQEIQMMPSNNTFKLKMASKMFLSDSVDVLDQFNSTINTFYGSNFEKINFREGTDAANKINEFMRKSTEEGNVSEVNELVDIKPHHKIILVNVAHFHANWGPLIGQFIYKDEKKFQLIGVPIGNGDNDKLHLVIVVPKDQLDLSLIVRELKGGKLIDLITNSPTTKAKLILPPIKINISYEFENVLPSLGIRNAFNNQSTADFTGMDKYVPLFINKFIHKVSFSIANGTDTQFLCDDKRLAGLPGFEADEPFAFFLVHHKKNILFAGSVGIGYRYSKCY</sequence>
<dbReference type="InterPro" id="IPR000215">
    <property type="entry name" value="Serpin_fam"/>
</dbReference>
<keyword evidence="6" id="KW-1185">Reference proteome</keyword>
<evidence type="ECO:0000256" key="1">
    <source>
        <dbReference type="ARBA" id="ARBA00009500"/>
    </source>
</evidence>
<dbReference type="Gene3D" id="2.30.39.10">
    <property type="entry name" value="Alpha-1-antitrypsin, domain 1"/>
    <property type="match status" value="1"/>
</dbReference>
<feature type="signal peptide" evidence="3">
    <location>
        <begin position="1"/>
        <end position="18"/>
    </location>
</feature>
<dbReference type="Proteomes" id="UP001620645">
    <property type="component" value="Unassembled WGS sequence"/>
</dbReference>
<dbReference type="InterPro" id="IPR042178">
    <property type="entry name" value="Serpin_sf_1"/>
</dbReference>
<evidence type="ECO:0000256" key="3">
    <source>
        <dbReference type="SAM" id="SignalP"/>
    </source>
</evidence>
<dbReference type="InterPro" id="IPR036186">
    <property type="entry name" value="Serpin_sf"/>
</dbReference>
<dbReference type="Gene3D" id="3.30.497.10">
    <property type="entry name" value="Antithrombin, subunit I, domain 2"/>
    <property type="match status" value="1"/>
</dbReference>
<dbReference type="SUPFAM" id="SSF56574">
    <property type="entry name" value="Serpins"/>
    <property type="match status" value="1"/>
</dbReference>
<comment type="caution">
    <text evidence="5">The sequence shown here is derived from an EMBL/GenBank/DDBJ whole genome shotgun (WGS) entry which is preliminary data.</text>
</comment>
<dbReference type="EMBL" id="JBICCN010000345">
    <property type="protein sequence ID" value="KAL3075983.1"/>
    <property type="molecule type" value="Genomic_DNA"/>
</dbReference>
<evidence type="ECO:0000256" key="2">
    <source>
        <dbReference type="RuleBase" id="RU000411"/>
    </source>
</evidence>
<proteinExistence type="inferred from homology"/>
<dbReference type="CDD" id="cd00172">
    <property type="entry name" value="serpin"/>
    <property type="match status" value="1"/>
</dbReference>
<reference evidence="5 6" key="1">
    <citation type="submission" date="2024-10" db="EMBL/GenBank/DDBJ databases">
        <authorList>
            <person name="Kim D."/>
        </authorList>
    </citation>
    <scope>NUCLEOTIDE SEQUENCE [LARGE SCALE GENOMIC DNA]</scope>
    <source>
        <strain evidence="5">Taebaek</strain>
    </source>
</reference>
<name>A0ABD2IIG0_HETSC</name>
<gene>
    <name evidence="5" type="ORF">niasHS_011344</name>
</gene>
<dbReference type="PANTHER" id="PTHR11461:SF211">
    <property type="entry name" value="GH10112P-RELATED"/>
    <property type="match status" value="1"/>
</dbReference>
<protein>
    <recommendedName>
        <fullName evidence="4">Serpin domain-containing protein</fullName>
    </recommendedName>
</protein>
<dbReference type="PANTHER" id="PTHR11461">
    <property type="entry name" value="SERINE PROTEASE INHIBITOR, SERPIN"/>
    <property type="match status" value="1"/>
</dbReference>
<dbReference type="InterPro" id="IPR023796">
    <property type="entry name" value="Serpin_dom"/>
</dbReference>
<evidence type="ECO:0000313" key="5">
    <source>
        <dbReference type="EMBL" id="KAL3075983.1"/>
    </source>
</evidence>
<keyword evidence="3" id="KW-0732">Signal</keyword>
<evidence type="ECO:0000259" key="4">
    <source>
        <dbReference type="SMART" id="SM00093"/>
    </source>
</evidence>
<dbReference type="AlphaFoldDB" id="A0ABD2IIG0"/>
<feature type="chain" id="PRO_5044822618" description="Serpin domain-containing protein" evidence="3">
    <location>
        <begin position="19"/>
        <end position="715"/>
    </location>
</feature>
<comment type="similarity">
    <text evidence="1 2">Belongs to the serpin family.</text>
</comment>
<dbReference type="Pfam" id="PF00079">
    <property type="entry name" value="Serpin"/>
    <property type="match status" value="2"/>
</dbReference>